<feature type="transmembrane region" description="Helical" evidence="4">
    <location>
        <begin position="234"/>
        <end position="255"/>
    </location>
</feature>
<feature type="transmembrane region" description="Helical" evidence="4">
    <location>
        <begin position="99"/>
        <end position="123"/>
    </location>
</feature>
<reference evidence="6" key="2">
    <citation type="journal article" date="2021" name="PeerJ">
        <title>Extensive microbial diversity within the chicken gut microbiome revealed by metagenomics and culture.</title>
        <authorList>
            <person name="Gilroy R."/>
            <person name="Ravi A."/>
            <person name="Getino M."/>
            <person name="Pursley I."/>
            <person name="Horton D.L."/>
            <person name="Alikhan N.F."/>
            <person name="Baker D."/>
            <person name="Gharbi K."/>
            <person name="Hall N."/>
            <person name="Watson M."/>
            <person name="Adriaenssens E.M."/>
            <person name="Foster-Nyarko E."/>
            <person name="Jarju S."/>
            <person name="Secka A."/>
            <person name="Antonio M."/>
            <person name="Oren A."/>
            <person name="Chaudhuri R.R."/>
            <person name="La Ragione R."/>
            <person name="Hildebrand F."/>
            <person name="Pallen M.J."/>
        </authorList>
    </citation>
    <scope>NUCLEOTIDE SEQUENCE</scope>
    <source>
        <strain evidence="6">ChiGjej1B1-2707</strain>
    </source>
</reference>
<gene>
    <name evidence="6" type="ORF">IAA69_04675</name>
</gene>
<keyword evidence="4" id="KW-1133">Transmembrane helix</keyword>
<feature type="transmembrane region" description="Helical" evidence="4">
    <location>
        <begin position="159"/>
        <end position="179"/>
    </location>
</feature>
<dbReference type="CDD" id="cd06170">
    <property type="entry name" value="LuxR_C_like"/>
    <property type="match status" value="1"/>
</dbReference>
<dbReference type="PANTHER" id="PTHR44688:SF16">
    <property type="entry name" value="DNA-BINDING TRANSCRIPTIONAL ACTIVATOR DEVR_DOSR"/>
    <property type="match status" value="1"/>
</dbReference>
<keyword evidence="1" id="KW-0805">Transcription regulation</keyword>
<dbReference type="GO" id="GO:0003677">
    <property type="term" value="F:DNA binding"/>
    <property type="evidence" value="ECO:0007669"/>
    <property type="project" value="UniProtKB-KW"/>
</dbReference>
<dbReference type="Proteomes" id="UP000824261">
    <property type="component" value="Unassembled WGS sequence"/>
</dbReference>
<reference evidence="6" key="1">
    <citation type="submission" date="2020-10" db="EMBL/GenBank/DDBJ databases">
        <authorList>
            <person name="Gilroy R."/>
        </authorList>
    </citation>
    <scope>NUCLEOTIDE SEQUENCE</scope>
    <source>
        <strain evidence="6">ChiGjej1B1-2707</strain>
    </source>
</reference>
<dbReference type="EMBL" id="DVGB01000057">
    <property type="protein sequence ID" value="HIR01539.1"/>
    <property type="molecule type" value="Genomic_DNA"/>
</dbReference>
<comment type="caution">
    <text evidence="6">The sequence shown here is derived from an EMBL/GenBank/DDBJ whole genome shotgun (WGS) entry which is preliminary data.</text>
</comment>
<keyword evidence="2" id="KW-0238">DNA-binding</keyword>
<dbReference type="PROSITE" id="PS50043">
    <property type="entry name" value="HTH_LUXR_2"/>
    <property type="match status" value="1"/>
</dbReference>
<dbReference type="InterPro" id="IPR036388">
    <property type="entry name" value="WH-like_DNA-bd_sf"/>
</dbReference>
<feature type="transmembrane region" description="Helical" evidence="4">
    <location>
        <begin position="267"/>
        <end position="287"/>
    </location>
</feature>
<feature type="transmembrane region" description="Helical" evidence="4">
    <location>
        <begin position="293"/>
        <end position="315"/>
    </location>
</feature>
<evidence type="ECO:0000256" key="4">
    <source>
        <dbReference type="SAM" id="Phobius"/>
    </source>
</evidence>
<accession>A0A9D0ZZV2</accession>
<evidence type="ECO:0000259" key="5">
    <source>
        <dbReference type="PROSITE" id="PS50043"/>
    </source>
</evidence>
<dbReference type="AlphaFoldDB" id="A0A9D0ZZV2"/>
<organism evidence="6 7">
    <name type="scientific">Candidatus Aveggerthella stercoripullorum</name>
    <dbReference type="NCBI Taxonomy" id="2840688"/>
    <lineage>
        <taxon>Bacteria</taxon>
        <taxon>Bacillati</taxon>
        <taxon>Actinomycetota</taxon>
        <taxon>Coriobacteriia</taxon>
        <taxon>Eggerthellales</taxon>
        <taxon>Eggerthellaceae</taxon>
        <taxon>Eggerthellaceae incertae sedis</taxon>
        <taxon>Candidatus Aveggerthella</taxon>
    </lineage>
</organism>
<feature type="transmembrane region" description="Helical" evidence="4">
    <location>
        <begin position="322"/>
        <end position="348"/>
    </location>
</feature>
<dbReference type="Gene3D" id="1.10.10.10">
    <property type="entry name" value="Winged helix-like DNA-binding domain superfamily/Winged helix DNA-binding domain"/>
    <property type="match status" value="1"/>
</dbReference>
<name>A0A9D0ZZV2_9ACTN</name>
<evidence type="ECO:0000256" key="1">
    <source>
        <dbReference type="ARBA" id="ARBA00023015"/>
    </source>
</evidence>
<keyword evidence="4" id="KW-0472">Membrane</keyword>
<feature type="domain" description="HTH luxR-type" evidence="5">
    <location>
        <begin position="476"/>
        <end position="541"/>
    </location>
</feature>
<dbReference type="GO" id="GO:0006355">
    <property type="term" value="P:regulation of DNA-templated transcription"/>
    <property type="evidence" value="ECO:0007669"/>
    <property type="project" value="InterPro"/>
</dbReference>
<dbReference type="Pfam" id="PF00196">
    <property type="entry name" value="GerE"/>
    <property type="match status" value="1"/>
</dbReference>
<dbReference type="PANTHER" id="PTHR44688">
    <property type="entry name" value="DNA-BINDING TRANSCRIPTIONAL ACTIVATOR DEVR_DOSR"/>
    <property type="match status" value="1"/>
</dbReference>
<feature type="transmembrane region" description="Helical" evidence="4">
    <location>
        <begin position="129"/>
        <end position="147"/>
    </location>
</feature>
<evidence type="ECO:0000256" key="3">
    <source>
        <dbReference type="ARBA" id="ARBA00023163"/>
    </source>
</evidence>
<protein>
    <submittedName>
        <fullName evidence="6">Helix-turn-helix transcriptional regulator</fullName>
    </submittedName>
</protein>
<dbReference type="SUPFAM" id="SSF46894">
    <property type="entry name" value="C-terminal effector domain of the bipartite response regulators"/>
    <property type="match status" value="1"/>
</dbReference>
<evidence type="ECO:0000313" key="7">
    <source>
        <dbReference type="Proteomes" id="UP000824261"/>
    </source>
</evidence>
<dbReference type="InterPro" id="IPR000792">
    <property type="entry name" value="Tscrpt_reg_LuxR_C"/>
</dbReference>
<dbReference type="InterPro" id="IPR016032">
    <property type="entry name" value="Sig_transdc_resp-reg_C-effctor"/>
</dbReference>
<keyword evidence="4" id="KW-0812">Transmembrane</keyword>
<keyword evidence="3" id="KW-0804">Transcription</keyword>
<feature type="transmembrane region" description="Helical" evidence="4">
    <location>
        <begin position="386"/>
        <end position="405"/>
    </location>
</feature>
<feature type="transmembrane region" description="Helical" evidence="4">
    <location>
        <begin position="35"/>
        <end position="58"/>
    </location>
</feature>
<feature type="transmembrane region" description="Helical" evidence="4">
    <location>
        <begin position="354"/>
        <end position="374"/>
    </location>
</feature>
<dbReference type="PRINTS" id="PR00038">
    <property type="entry name" value="HTHLUXR"/>
</dbReference>
<evidence type="ECO:0000313" key="6">
    <source>
        <dbReference type="EMBL" id="HIR01539.1"/>
    </source>
</evidence>
<feature type="transmembrane region" description="Helical" evidence="4">
    <location>
        <begin position="70"/>
        <end position="87"/>
    </location>
</feature>
<proteinExistence type="predicted"/>
<evidence type="ECO:0000256" key="2">
    <source>
        <dbReference type="ARBA" id="ARBA00023125"/>
    </source>
</evidence>
<dbReference type="SMART" id="SM00421">
    <property type="entry name" value="HTH_LUXR"/>
    <property type="match status" value="1"/>
</dbReference>
<sequence length="548" mass="59280">MEANEKGLAEAPPAEQAVGSSHRGLGWVLDAYRSLWPCIVGFACMRIGAAFTIGGMYVGTDKGLFTDGPNVATLAVLLVVGVVMFQTGLRFRKAVVRRILFASVAVQVVAVLGMVAFVTAGLYSSTARFVLLTLVSLSSTVASLYWLRRMRGASMATAAVMVLVSLALSEVVIFLLSFVPSQEFRCIVSSLFALGQLPCARWARGTERAYQIAVSPSTSDHYAFVQQGMAGPRFLAASAAGCAALSFVLGFLRGYPHGDPIQLSLDGRVLAFVLTEVLFLALLAAVLRGKSETMTVGVFIIMELLAAISLVLYCMFHGHLSYGAACVTTLNSVMSAFSWHIIIAFMTYGKRDPFYYGIVVWCLWVGARSVGRIVPYALGMGYVSDSHLTGTLVSLALLVSTQFVFVKLMDVAVFSVRAQATQQAAAQQGSEEELPVAADKLSAAVRPAAFDRLLGLDDDSGLKDVREALMSHNAEVMGRQFLLSEREVEVLSLYASGMTQKRVAEKLHISATTAHTHITRIYAKTGLHSRQEILDYMHEYVENATDTR</sequence>